<keyword evidence="1 3" id="KW-0808">Transferase</keyword>
<gene>
    <name evidence="3" type="ORF">HF838_21385</name>
</gene>
<keyword evidence="3" id="KW-0012">Acyltransferase</keyword>
<name>A0A848CTC4_ANEAE</name>
<sequence>MIQISDVSIHIGALEKEWPLSSIQRTILERMAMSPATYVYRSLDVLKFEVKMREFIVLAAKNLYYSGAGFATFKESRCNPRYWNLTKEGGFQLKTNVEPAEAINDIFRNGKKYAFECATAIVIVYYKATIDSIGKDNFNRLFPNILLYDGVYDEDLHLTWTKTVEYIPGDVQYFKNPEYNPKTPEWQGENVVLLEGNRYFAHGIGIKTKKEIIVELNNERKPGATVSAYLLEQAARPDFAYLSQYAEEDTEKRQIHSPAENRFTIAQIGSKTYIKM</sequence>
<dbReference type="HAMAP" id="MF_00727">
    <property type="entry name" value="Tgl"/>
    <property type="match status" value="1"/>
</dbReference>
<dbReference type="NCBIfam" id="NF002869">
    <property type="entry name" value="PRK03187.1"/>
    <property type="match status" value="1"/>
</dbReference>
<dbReference type="Proteomes" id="UP000561326">
    <property type="component" value="Unassembled WGS sequence"/>
</dbReference>
<dbReference type="AlphaFoldDB" id="A0A848CTC4"/>
<evidence type="ECO:0000313" key="4">
    <source>
        <dbReference type="Proteomes" id="UP000561326"/>
    </source>
</evidence>
<organism evidence="3 4">
    <name type="scientific">Aneurinibacillus aneurinilyticus</name>
    <name type="common">Bacillus aneurinolyticus</name>
    <dbReference type="NCBI Taxonomy" id="1391"/>
    <lineage>
        <taxon>Bacteria</taxon>
        <taxon>Bacillati</taxon>
        <taxon>Bacillota</taxon>
        <taxon>Bacilli</taxon>
        <taxon>Bacillales</taxon>
        <taxon>Paenibacillaceae</taxon>
        <taxon>Aneurinibacillus group</taxon>
        <taxon>Aneurinibacillus</taxon>
    </lineage>
</organism>
<evidence type="ECO:0000313" key="3">
    <source>
        <dbReference type="EMBL" id="NMF00785.1"/>
    </source>
</evidence>
<comment type="caution">
    <text evidence="3">The sequence shown here is derived from an EMBL/GenBank/DDBJ whole genome shotgun (WGS) entry which is preliminary data.</text>
</comment>
<dbReference type="GO" id="GO:0030435">
    <property type="term" value="P:sporulation resulting in formation of a cellular spore"/>
    <property type="evidence" value="ECO:0007669"/>
    <property type="project" value="UniProtKB-KW"/>
</dbReference>
<accession>A0A848CTC4</accession>
<evidence type="ECO:0000256" key="2">
    <source>
        <dbReference type="ARBA" id="ARBA00022969"/>
    </source>
</evidence>
<proteinExistence type="inferred from homology"/>
<keyword evidence="2" id="KW-0749">Sporulation</keyword>
<dbReference type="EC" id="2.3.2.13" evidence="3"/>
<dbReference type="Pfam" id="PF20085">
    <property type="entry name" value="TGL"/>
    <property type="match status" value="1"/>
</dbReference>
<dbReference type="RefSeq" id="WP_168976353.1">
    <property type="nucleotide sequence ID" value="NZ_JABAGO010000054.1"/>
</dbReference>
<dbReference type="InterPro" id="IPR020916">
    <property type="entry name" value="Gln_gamma-glutamylTfrase_bac"/>
</dbReference>
<dbReference type="EMBL" id="JABAGO010000054">
    <property type="protein sequence ID" value="NMF00785.1"/>
    <property type="molecule type" value="Genomic_DNA"/>
</dbReference>
<evidence type="ECO:0000256" key="1">
    <source>
        <dbReference type="ARBA" id="ARBA00022679"/>
    </source>
</evidence>
<dbReference type="GO" id="GO:0003810">
    <property type="term" value="F:protein-glutamine gamma-glutamyltransferase activity"/>
    <property type="evidence" value="ECO:0007669"/>
    <property type="project" value="UniProtKB-EC"/>
</dbReference>
<protein>
    <submittedName>
        <fullName evidence="3">Protein-glutamine gamma-glutamyltransferase</fullName>
        <ecNumber evidence="3">2.3.2.13</ecNumber>
    </submittedName>
</protein>
<reference evidence="3 4" key="1">
    <citation type="submission" date="2020-04" db="EMBL/GenBank/DDBJ databases">
        <authorList>
            <person name="Hitch T.C.A."/>
            <person name="Wylensek D."/>
            <person name="Clavel T."/>
        </authorList>
    </citation>
    <scope>NUCLEOTIDE SEQUENCE [LARGE SCALE GENOMIC DNA]</scope>
    <source>
        <strain evidence="3 4">WB01_D5_05</strain>
    </source>
</reference>